<reference evidence="5 6" key="1">
    <citation type="submission" date="2016-10" db="EMBL/GenBank/DDBJ databases">
        <authorList>
            <person name="de Groot N.N."/>
        </authorList>
    </citation>
    <scope>NUCLEOTIDE SEQUENCE [LARGE SCALE GENOMIC DNA]</scope>
    <source>
        <strain evidence="5 6">CGMCC 4.6533</strain>
    </source>
</reference>
<sequence>MTSMTGPAAVNASAVPPATGCVFCAIVAGRAPASIVREWDDALAIRPLGGGVAEGHVLVVSRRHVADVGVDPLVSASVMARAAELAAGLPAANVITSRGSAATQTVYHLHLHVVPRVEGDGLPLPWTPRQAARDAGAVTKHWTLTVEPPATVRLVCAREPIPGGPSVFLAGPTPDDAAPVPSWRPEAIRELGRQWSGPEPLVVLCPESRGNVRAERYEDQVDWEIAARAGATAIMFWVPRDMATLPGMTTNVEFGLDVGTGRAVLGCPPGCPNPERNRYLIYVARRHGVPVRTTVAGTVTTALDVIAAQPA</sequence>
<evidence type="ECO:0000313" key="6">
    <source>
        <dbReference type="Proteomes" id="UP000199202"/>
    </source>
</evidence>
<evidence type="ECO:0000259" key="4">
    <source>
        <dbReference type="PROSITE" id="PS51084"/>
    </source>
</evidence>
<dbReference type="Gene3D" id="3.30.428.10">
    <property type="entry name" value="HIT-like"/>
    <property type="match status" value="1"/>
</dbReference>
<gene>
    <name evidence="5" type="ORF">SAMN05421869_14452</name>
</gene>
<dbReference type="Pfam" id="PF01230">
    <property type="entry name" value="HIT"/>
    <property type="match status" value="1"/>
</dbReference>
<keyword evidence="5" id="KW-0378">Hydrolase</keyword>
<dbReference type="Gene3D" id="3.40.50.450">
    <property type="match status" value="1"/>
</dbReference>
<dbReference type="PROSITE" id="PS51084">
    <property type="entry name" value="HIT_2"/>
    <property type="match status" value="1"/>
</dbReference>
<dbReference type="PANTHER" id="PTHR46648">
    <property type="entry name" value="HIT FAMILY PROTEIN 1"/>
    <property type="match status" value="1"/>
</dbReference>
<feature type="domain" description="HIT" evidence="4">
    <location>
        <begin position="22"/>
        <end position="123"/>
    </location>
</feature>
<protein>
    <submittedName>
        <fullName evidence="5">Diadenosine tetraphosphate (Ap4A) hydrolase</fullName>
    </submittedName>
</protein>
<feature type="short sequence motif" description="Histidine triad motif" evidence="2 3">
    <location>
        <begin position="108"/>
        <end position="112"/>
    </location>
</feature>
<dbReference type="Pfam" id="PF15891">
    <property type="entry name" value="Nuc_deoxyri_tr2"/>
    <property type="match status" value="1"/>
</dbReference>
<dbReference type="Proteomes" id="UP000199202">
    <property type="component" value="Unassembled WGS sequence"/>
</dbReference>
<accession>A0A1G9TED8</accession>
<name>A0A1G9TED8_9ACTN</name>
<dbReference type="GO" id="GO:0009117">
    <property type="term" value="P:nucleotide metabolic process"/>
    <property type="evidence" value="ECO:0007669"/>
    <property type="project" value="TreeGrafter"/>
</dbReference>
<feature type="active site" description="Tele-AMP-histidine intermediate" evidence="1">
    <location>
        <position position="110"/>
    </location>
</feature>
<dbReference type="AlphaFoldDB" id="A0A1G9TED8"/>
<evidence type="ECO:0000256" key="2">
    <source>
        <dbReference type="PIRSR" id="PIRSR601310-3"/>
    </source>
</evidence>
<dbReference type="InterPro" id="IPR011146">
    <property type="entry name" value="HIT-like"/>
</dbReference>
<dbReference type="InterPro" id="IPR001310">
    <property type="entry name" value="Histidine_triad_HIT"/>
</dbReference>
<evidence type="ECO:0000256" key="3">
    <source>
        <dbReference type="PROSITE-ProRule" id="PRU00464"/>
    </source>
</evidence>
<dbReference type="GO" id="GO:0016787">
    <property type="term" value="F:hydrolase activity"/>
    <property type="evidence" value="ECO:0007669"/>
    <property type="project" value="UniProtKB-KW"/>
</dbReference>
<dbReference type="SUPFAM" id="SSF54197">
    <property type="entry name" value="HIT-like"/>
    <property type="match status" value="1"/>
</dbReference>
<dbReference type="STRING" id="633440.SAMN05421869_14452"/>
<organism evidence="5 6">
    <name type="scientific">Nonomuraea jiangxiensis</name>
    <dbReference type="NCBI Taxonomy" id="633440"/>
    <lineage>
        <taxon>Bacteria</taxon>
        <taxon>Bacillati</taxon>
        <taxon>Actinomycetota</taxon>
        <taxon>Actinomycetes</taxon>
        <taxon>Streptosporangiales</taxon>
        <taxon>Streptosporangiaceae</taxon>
        <taxon>Nonomuraea</taxon>
    </lineage>
</organism>
<keyword evidence="6" id="KW-1185">Reference proteome</keyword>
<dbReference type="InterPro" id="IPR036265">
    <property type="entry name" value="HIT-like_sf"/>
</dbReference>
<proteinExistence type="predicted"/>
<dbReference type="EMBL" id="FNDJ01000044">
    <property type="protein sequence ID" value="SDM46037.1"/>
    <property type="molecule type" value="Genomic_DNA"/>
</dbReference>
<dbReference type="PANTHER" id="PTHR46648:SF1">
    <property type="entry name" value="ADENOSINE 5'-MONOPHOSPHORAMIDASE HNT1"/>
    <property type="match status" value="1"/>
</dbReference>
<evidence type="ECO:0000256" key="1">
    <source>
        <dbReference type="PIRSR" id="PIRSR601310-1"/>
    </source>
</evidence>
<dbReference type="InterPro" id="IPR039470">
    <property type="entry name" value="Nuc_deoxyri_tr2"/>
</dbReference>
<evidence type="ECO:0000313" key="5">
    <source>
        <dbReference type="EMBL" id="SDM46037.1"/>
    </source>
</evidence>